<dbReference type="EMBL" id="JAVRRF010000001">
    <property type="protein sequence ID" value="KAK5068713.1"/>
    <property type="molecule type" value="Genomic_DNA"/>
</dbReference>
<comment type="similarity">
    <text evidence="1">Belongs to the short-chain dehydrogenases/reductases (SDR) family.</text>
</comment>
<evidence type="ECO:0000256" key="1">
    <source>
        <dbReference type="ARBA" id="ARBA00006484"/>
    </source>
</evidence>
<name>A0ABR0JRX0_9EURO</name>
<evidence type="ECO:0000313" key="3">
    <source>
        <dbReference type="EMBL" id="KAK5068713.1"/>
    </source>
</evidence>
<gene>
    <name evidence="3" type="ORF">LTR69_000834</name>
</gene>
<sequence>MAARIPRKIAIMSQEFNIQPNIGTALRTFLHSQYFRTPPYPTHSFANQTVIVTGSNIGLGFEAARHFYRLNCAKLILAVRTVSKGETAKEDIVRSVKHRTDGFEAIEVWPLDLSSTQSTVSFAERVKSDLSRVDIVVENAGINSTTWQVVEGFEHVIQVNVINTLLLALCLLPKLNETKSKYPESTPHLEIVSSEMHRYTKFPQVNSPDIYQQLNDKSAYDGTDRYNVSKLIEVLFVRELVDRLRATSTSGPPPVVLTLVNPGLCRSNLDHHMNVVAQWLLYGFRLAVGRSTEVGSRTLVYGACAGPESHGEFMSDGQNQRVEPWIYTETGKEVQRKVFEQTMRVLDGRRSKGVKPEWGVDLGSY</sequence>
<dbReference type="InterPro" id="IPR036291">
    <property type="entry name" value="NAD(P)-bd_dom_sf"/>
</dbReference>
<protein>
    <recommendedName>
        <fullName evidence="5">NAD(P)-binding protein</fullName>
    </recommendedName>
</protein>
<dbReference type="Gene3D" id="3.40.50.720">
    <property type="entry name" value="NAD(P)-binding Rossmann-like Domain"/>
    <property type="match status" value="1"/>
</dbReference>
<organism evidence="3 4">
    <name type="scientific">Exophiala sideris</name>
    <dbReference type="NCBI Taxonomy" id="1016849"/>
    <lineage>
        <taxon>Eukaryota</taxon>
        <taxon>Fungi</taxon>
        <taxon>Dikarya</taxon>
        <taxon>Ascomycota</taxon>
        <taxon>Pezizomycotina</taxon>
        <taxon>Eurotiomycetes</taxon>
        <taxon>Chaetothyriomycetidae</taxon>
        <taxon>Chaetothyriales</taxon>
        <taxon>Herpotrichiellaceae</taxon>
        <taxon>Exophiala</taxon>
    </lineage>
</organism>
<accession>A0ABR0JRX0</accession>
<dbReference type="PANTHER" id="PTHR43157:SF31">
    <property type="entry name" value="PHOSPHATIDYLINOSITOL-GLYCAN BIOSYNTHESIS CLASS F PROTEIN"/>
    <property type="match status" value="1"/>
</dbReference>
<keyword evidence="2" id="KW-0560">Oxidoreductase</keyword>
<reference evidence="3 4" key="1">
    <citation type="submission" date="2023-08" db="EMBL/GenBank/DDBJ databases">
        <title>Black Yeasts Isolated from many extreme environments.</title>
        <authorList>
            <person name="Coleine C."/>
            <person name="Stajich J.E."/>
            <person name="Selbmann L."/>
        </authorList>
    </citation>
    <scope>NUCLEOTIDE SEQUENCE [LARGE SCALE GENOMIC DNA]</scope>
    <source>
        <strain evidence="3 4">CCFEE 6328</strain>
    </source>
</reference>
<dbReference type="PANTHER" id="PTHR43157">
    <property type="entry name" value="PHOSPHATIDYLINOSITOL-GLYCAN BIOSYNTHESIS CLASS F PROTEIN-RELATED"/>
    <property type="match status" value="1"/>
</dbReference>
<proteinExistence type="inferred from homology"/>
<dbReference type="PRINTS" id="PR00081">
    <property type="entry name" value="GDHRDH"/>
</dbReference>
<dbReference type="SUPFAM" id="SSF51735">
    <property type="entry name" value="NAD(P)-binding Rossmann-fold domains"/>
    <property type="match status" value="1"/>
</dbReference>
<dbReference type="Proteomes" id="UP001345691">
    <property type="component" value="Unassembled WGS sequence"/>
</dbReference>
<dbReference type="InterPro" id="IPR002347">
    <property type="entry name" value="SDR_fam"/>
</dbReference>
<comment type="caution">
    <text evidence="3">The sequence shown here is derived from an EMBL/GenBank/DDBJ whole genome shotgun (WGS) entry which is preliminary data.</text>
</comment>
<dbReference type="Pfam" id="PF00106">
    <property type="entry name" value="adh_short"/>
    <property type="match status" value="1"/>
</dbReference>
<keyword evidence="4" id="KW-1185">Reference proteome</keyword>
<evidence type="ECO:0008006" key="5">
    <source>
        <dbReference type="Google" id="ProtNLM"/>
    </source>
</evidence>
<evidence type="ECO:0000313" key="4">
    <source>
        <dbReference type="Proteomes" id="UP001345691"/>
    </source>
</evidence>
<evidence type="ECO:0000256" key="2">
    <source>
        <dbReference type="ARBA" id="ARBA00023002"/>
    </source>
</evidence>